<dbReference type="AlphaFoldDB" id="A0A3E4N3G3"/>
<gene>
    <name evidence="3" type="ORF">DXD03_22285</name>
</gene>
<feature type="region of interest" description="Disordered" evidence="1">
    <location>
        <begin position="484"/>
        <end position="514"/>
    </location>
</feature>
<dbReference type="CDD" id="cd00603">
    <property type="entry name" value="IPT_PCSR"/>
    <property type="match status" value="1"/>
</dbReference>
<proteinExistence type="predicted"/>
<dbReference type="PANTHER" id="PTHR13833:SF71">
    <property type="entry name" value="NHL DOMAIN-CONTAINING PROTEIN"/>
    <property type="match status" value="1"/>
</dbReference>
<dbReference type="Proteomes" id="UP000261210">
    <property type="component" value="Unassembled WGS sequence"/>
</dbReference>
<evidence type="ECO:0000259" key="2">
    <source>
        <dbReference type="Pfam" id="PF01833"/>
    </source>
</evidence>
<keyword evidence="3" id="KW-0238">DNA-binding</keyword>
<name>A0A3E4N3G3_9BACE</name>
<dbReference type="InterPro" id="IPR014756">
    <property type="entry name" value="Ig_E-set"/>
</dbReference>
<accession>A0A3E4N3G3</accession>
<dbReference type="EMBL" id="QSQU01000055">
    <property type="protein sequence ID" value="RGK56543.1"/>
    <property type="molecule type" value="Genomic_DNA"/>
</dbReference>
<dbReference type="PANTHER" id="PTHR13833">
    <property type="match status" value="1"/>
</dbReference>
<dbReference type="Gene3D" id="2.60.40.10">
    <property type="entry name" value="Immunoglobulins"/>
    <property type="match status" value="1"/>
</dbReference>
<feature type="domain" description="IPT/TIG" evidence="2">
    <location>
        <begin position="48"/>
        <end position="114"/>
    </location>
</feature>
<protein>
    <submittedName>
        <fullName evidence="3">DNA-binding protein</fullName>
    </submittedName>
</protein>
<evidence type="ECO:0000313" key="4">
    <source>
        <dbReference type="Proteomes" id="UP000261210"/>
    </source>
</evidence>
<dbReference type="InterPro" id="IPR002909">
    <property type="entry name" value="IPT_dom"/>
</dbReference>
<dbReference type="RefSeq" id="WP_117685120.1">
    <property type="nucleotide sequence ID" value="NZ_JABFIB010000023.1"/>
</dbReference>
<reference evidence="3 4" key="1">
    <citation type="submission" date="2018-08" db="EMBL/GenBank/DDBJ databases">
        <title>A genome reference for cultivated species of the human gut microbiota.</title>
        <authorList>
            <person name="Zou Y."/>
            <person name="Xue W."/>
            <person name="Luo G."/>
        </authorList>
    </citation>
    <scope>NUCLEOTIDE SEQUENCE [LARGE SCALE GENOMIC DNA]</scope>
    <source>
        <strain evidence="3 4">TF10-34</strain>
    </source>
</reference>
<dbReference type="SUPFAM" id="SSF81296">
    <property type="entry name" value="E set domains"/>
    <property type="match status" value="1"/>
</dbReference>
<evidence type="ECO:0000313" key="3">
    <source>
        <dbReference type="EMBL" id="RGK56543.1"/>
    </source>
</evidence>
<dbReference type="InterPro" id="IPR011042">
    <property type="entry name" value="6-blade_b-propeller_TolB-like"/>
</dbReference>
<dbReference type="Pfam" id="PF01833">
    <property type="entry name" value="TIG"/>
    <property type="match status" value="1"/>
</dbReference>
<comment type="caution">
    <text evidence="3">The sequence shown here is derived from an EMBL/GenBank/DDBJ whole genome shotgun (WGS) entry which is preliminary data.</text>
</comment>
<dbReference type="Gene3D" id="2.120.10.30">
    <property type="entry name" value="TolB, C-terminal domain"/>
    <property type="match status" value="1"/>
</dbReference>
<sequence length="514" mass="57498">MNGRTMRHGSMELLWRMLFVLFIICLGSCKDDKDATAAPYDPNQPIEVTDFTPKSGGGKKKMIIYGSNFGTDRSIISVKVGGKEALVISSKGNSIYCQTPERCFEGTVEVKIGEQVVVVSEKYQYEPQTVVTDLCGEVNELGQGNIETEPRPFNDCGKIEYPYWFSFDPQHHHILYLSQTGTDKEKNRPLRVLDLEKEMIYTKKVNNIVRMTSITWTDEGNMVIACPQGGGSSNRSNIILKRGSSADGQDFKDASWTILTRGNACNGSMILPETGDIYFNHRATGLVYRYNISNEENWNANPPVPGGDGLSEILAFSVPNSGVDFSFVPHPTGKYVYIIMHESHYILRSNYDKETGKLVTPYIVCGQSGQADYKDLVGINARLNKPGQGVFVYNEEYEDAGKEDHYDFYFTDTKNHCIRKLTPDGVVSTFAGRGSASTSAYKWGKQNGEIRERARFNEPVALAYDEETKTFYVGDTGNFKIRKIAKEQEADEQGEGGSDDEQTGENQMDEIFPE</sequence>
<dbReference type="InterPro" id="IPR013783">
    <property type="entry name" value="Ig-like_fold"/>
</dbReference>
<evidence type="ECO:0000256" key="1">
    <source>
        <dbReference type="SAM" id="MobiDB-lite"/>
    </source>
</evidence>
<dbReference type="SUPFAM" id="SSF75011">
    <property type="entry name" value="3-carboxy-cis,cis-mucoante lactonizing enzyme"/>
    <property type="match status" value="1"/>
</dbReference>
<dbReference type="GO" id="GO:0003677">
    <property type="term" value="F:DNA binding"/>
    <property type="evidence" value="ECO:0007669"/>
    <property type="project" value="UniProtKB-KW"/>
</dbReference>
<feature type="compositionally biased region" description="Acidic residues" evidence="1">
    <location>
        <begin position="489"/>
        <end position="514"/>
    </location>
</feature>
<organism evidence="3 4">
    <name type="scientific">Bacteroides xylanisolvens</name>
    <dbReference type="NCBI Taxonomy" id="371601"/>
    <lineage>
        <taxon>Bacteria</taxon>
        <taxon>Pseudomonadati</taxon>
        <taxon>Bacteroidota</taxon>
        <taxon>Bacteroidia</taxon>
        <taxon>Bacteroidales</taxon>
        <taxon>Bacteroidaceae</taxon>
        <taxon>Bacteroides</taxon>
    </lineage>
</organism>